<keyword evidence="1" id="KW-0472">Membrane</keyword>
<evidence type="ECO:0000313" key="2">
    <source>
        <dbReference type="EMBL" id="TEB12834.1"/>
    </source>
</evidence>
<name>A0A4Y7RV07_9FIRM</name>
<protein>
    <submittedName>
        <fullName evidence="2">Uncharacterized protein</fullName>
    </submittedName>
</protein>
<evidence type="ECO:0000313" key="3">
    <source>
        <dbReference type="Proteomes" id="UP000297597"/>
    </source>
</evidence>
<keyword evidence="1" id="KW-0812">Transmembrane</keyword>
<evidence type="ECO:0000256" key="1">
    <source>
        <dbReference type="SAM" id="Phobius"/>
    </source>
</evidence>
<keyword evidence="3" id="KW-1185">Reference proteome</keyword>
<dbReference type="EMBL" id="QFFZ01000005">
    <property type="protein sequence ID" value="TEB12834.1"/>
    <property type="molecule type" value="Genomic_DNA"/>
</dbReference>
<gene>
    <name evidence="2" type="ORF">Pmgp_00810</name>
</gene>
<reference evidence="2 3" key="1">
    <citation type="journal article" date="2018" name="Environ. Microbiol.">
        <title>Novel energy conservation strategies and behaviour of Pelotomaculum schinkii driving syntrophic propionate catabolism.</title>
        <authorList>
            <person name="Hidalgo-Ahumada C.A.P."/>
            <person name="Nobu M.K."/>
            <person name="Narihiro T."/>
            <person name="Tamaki H."/>
            <person name="Liu W.T."/>
            <person name="Kamagata Y."/>
            <person name="Stams A.J.M."/>
            <person name="Imachi H."/>
            <person name="Sousa D.Z."/>
        </authorList>
    </citation>
    <scope>NUCLEOTIDE SEQUENCE [LARGE SCALE GENOMIC DNA]</scope>
    <source>
        <strain evidence="2 3">MGP</strain>
    </source>
</reference>
<accession>A0A4Y7RV07</accession>
<organism evidence="2 3">
    <name type="scientific">Pelotomaculum propionicicum</name>
    <dbReference type="NCBI Taxonomy" id="258475"/>
    <lineage>
        <taxon>Bacteria</taxon>
        <taxon>Bacillati</taxon>
        <taxon>Bacillota</taxon>
        <taxon>Clostridia</taxon>
        <taxon>Eubacteriales</taxon>
        <taxon>Desulfotomaculaceae</taxon>
        <taxon>Pelotomaculum</taxon>
    </lineage>
</organism>
<feature type="transmembrane region" description="Helical" evidence="1">
    <location>
        <begin position="12"/>
        <end position="33"/>
    </location>
</feature>
<comment type="caution">
    <text evidence="2">The sequence shown here is derived from an EMBL/GenBank/DDBJ whole genome shotgun (WGS) entry which is preliminary data.</text>
</comment>
<sequence length="73" mass="8371">MLKSELYNTKNLPLQIVLFPGRGIFIQTLYGIVTVYSDIHRYKALEKMARDNARIRYGSGMREASMVISRTSS</sequence>
<proteinExistence type="predicted"/>
<keyword evidence="1" id="KW-1133">Transmembrane helix</keyword>
<dbReference type="AlphaFoldDB" id="A0A4Y7RV07"/>
<dbReference type="Proteomes" id="UP000297597">
    <property type="component" value="Unassembled WGS sequence"/>
</dbReference>